<reference evidence="3" key="1">
    <citation type="journal article" date="2006" name="PLoS Biol.">
        <title>Macronuclear genome sequence of the ciliate Tetrahymena thermophila, a model eukaryote.</title>
        <authorList>
            <person name="Eisen J.A."/>
            <person name="Coyne R.S."/>
            <person name="Wu M."/>
            <person name="Wu D."/>
            <person name="Thiagarajan M."/>
            <person name="Wortman J.R."/>
            <person name="Badger J.H."/>
            <person name="Ren Q."/>
            <person name="Amedeo P."/>
            <person name="Jones K.M."/>
            <person name="Tallon L.J."/>
            <person name="Delcher A.L."/>
            <person name="Salzberg S.L."/>
            <person name="Silva J.C."/>
            <person name="Haas B.J."/>
            <person name="Majoros W.H."/>
            <person name="Farzad M."/>
            <person name="Carlton J.M."/>
            <person name="Smith R.K. Jr."/>
            <person name="Garg J."/>
            <person name="Pearlman R.E."/>
            <person name="Karrer K.M."/>
            <person name="Sun L."/>
            <person name="Manning G."/>
            <person name="Elde N.C."/>
            <person name="Turkewitz A.P."/>
            <person name="Asai D.J."/>
            <person name="Wilkes D.E."/>
            <person name="Wang Y."/>
            <person name="Cai H."/>
            <person name="Collins K."/>
            <person name="Stewart B.A."/>
            <person name="Lee S.R."/>
            <person name="Wilamowska K."/>
            <person name="Weinberg Z."/>
            <person name="Ruzzo W.L."/>
            <person name="Wloga D."/>
            <person name="Gaertig J."/>
            <person name="Frankel J."/>
            <person name="Tsao C.-C."/>
            <person name="Gorovsky M.A."/>
            <person name="Keeling P.J."/>
            <person name="Waller R.F."/>
            <person name="Patron N.J."/>
            <person name="Cherry J.M."/>
            <person name="Stover N.A."/>
            <person name="Krieger C.J."/>
            <person name="del Toro C."/>
            <person name="Ryder H.F."/>
            <person name="Williamson S.C."/>
            <person name="Barbeau R.A."/>
            <person name="Hamilton E.P."/>
            <person name="Orias E."/>
        </authorList>
    </citation>
    <scope>NUCLEOTIDE SEQUENCE [LARGE SCALE GENOMIC DNA]</scope>
    <source>
        <strain evidence="3">SB210</strain>
    </source>
</reference>
<proteinExistence type="predicted"/>
<dbReference type="GeneID" id="7830272"/>
<evidence type="ECO:0000313" key="2">
    <source>
        <dbReference type="EMBL" id="EAR93387.1"/>
    </source>
</evidence>
<dbReference type="KEGG" id="tet:TTHERM_00829290"/>
<evidence type="ECO:0000256" key="1">
    <source>
        <dbReference type="SAM" id="SignalP"/>
    </source>
</evidence>
<gene>
    <name evidence="2" type="ORF">TTHERM_00829290</name>
</gene>
<evidence type="ECO:0000313" key="3">
    <source>
        <dbReference type="Proteomes" id="UP000009168"/>
    </source>
</evidence>
<organism evidence="2 3">
    <name type="scientific">Tetrahymena thermophila (strain SB210)</name>
    <dbReference type="NCBI Taxonomy" id="312017"/>
    <lineage>
        <taxon>Eukaryota</taxon>
        <taxon>Sar</taxon>
        <taxon>Alveolata</taxon>
        <taxon>Ciliophora</taxon>
        <taxon>Intramacronucleata</taxon>
        <taxon>Oligohymenophorea</taxon>
        <taxon>Hymenostomatida</taxon>
        <taxon>Tetrahymenina</taxon>
        <taxon>Tetrahymenidae</taxon>
        <taxon>Tetrahymena</taxon>
    </lineage>
</organism>
<keyword evidence="1" id="KW-0732">Signal</keyword>
<dbReference type="AlphaFoldDB" id="Q23A93"/>
<keyword evidence="3" id="KW-1185">Reference proteome</keyword>
<dbReference type="RefSeq" id="XP_001013632.1">
    <property type="nucleotide sequence ID" value="XM_001013632.1"/>
</dbReference>
<name>Q23A93_TETTS</name>
<protein>
    <submittedName>
        <fullName evidence="2">Kazal-type proteinase inhibitor 1</fullName>
    </submittedName>
</protein>
<dbReference type="InParanoid" id="Q23A93"/>
<dbReference type="Proteomes" id="UP000009168">
    <property type="component" value="Unassembled WGS sequence"/>
</dbReference>
<accession>Q23A93</accession>
<dbReference type="HOGENOM" id="CLU_135923_0_0_1"/>
<feature type="signal peptide" evidence="1">
    <location>
        <begin position="1"/>
        <end position="16"/>
    </location>
</feature>
<sequence>MQLLIIFSAIFCLAAAQLIQECPADGRMVKCATNSAQVCGIKGNGKLIKHTFINHCIACQIGKVDFTVSGKCEDYHPEANFCSPAENRVENCTNDVDISCAYFNKNIKCFVPPCTIQIENRCQACVSPNILYTIQGNCKNNI</sequence>
<dbReference type="EMBL" id="GG662725">
    <property type="protein sequence ID" value="EAR93387.1"/>
    <property type="molecule type" value="Genomic_DNA"/>
</dbReference>
<feature type="chain" id="PRO_5004201707" evidence="1">
    <location>
        <begin position="17"/>
        <end position="142"/>
    </location>
</feature>